<evidence type="ECO:0000313" key="3">
    <source>
        <dbReference type="Proteomes" id="UP001054945"/>
    </source>
</evidence>
<dbReference type="AlphaFoldDB" id="A0AAV4M2S6"/>
<evidence type="ECO:0000256" key="1">
    <source>
        <dbReference type="SAM" id="Phobius"/>
    </source>
</evidence>
<keyword evidence="3" id="KW-1185">Reference proteome</keyword>
<feature type="transmembrane region" description="Helical" evidence="1">
    <location>
        <begin position="42"/>
        <end position="63"/>
    </location>
</feature>
<comment type="caution">
    <text evidence="2">The sequence shown here is derived from an EMBL/GenBank/DDBJ whole genome shotgun (WGS) entry which is preliminary data.</text>
</comment>
<keyword evidence="1" id="KW-0812">Transmembrane</keyword>
<proteinExistence type="predicted"/>
<gene>
    <name evidence="2" type="ORF">CEXT_258631</name>
</gene>
<dbReference type="EMBL" id="BPLR01019338">
    <property type="protein sequence ID" value="GIX66751.1"/>
    <property type="molecule type" value="Genomic_DNA"/>
</dbReference>
<reference evidence="2 3" key="1">
    <citation type="submission" date="2021-06" db="EMBL/GenBank/DDBJ databases">
        <title>Caerostris extrusa draft genome.</title>
        <authorList>
            <person name="Kono N."/>
            <person name="Arakawa K."/>
        </authorList>
    </citation>
    <scope>NUCLEOTIDE SEQUENCE [LARGE SCALE GENOMIC DNA]</scope>
</reference>
<accession>A0AAV4M2S6</accession>
<name>A0AAV4M2S6_CAEEX</name>
<sequence>MIAEMKTIKPHQDEGGLWEETGTYQTTTCHSHYMSHYFHSTSMIVCPLCGTVMLPWTFGMGVIRYNRLASSHKLLFKQEKNIIRVAEQNVGSFTEQEVVDNIYSAEVFMVSQLQRSQALFTSPIQSLLHTLGE</sequence>
<keyword evidence="1" id="KW-0472">Membrane</keyword>
<protein>
    <submittedName>
        <fullName evidence="2">Uncharacterized protein</fullName>
    </submittedName>
</protein>
<evidence type="ECO:0000313" key="2">
    <source>
        <dbReference type="EMBL" id="GIX66751.1"/>
    </source>
</evidence>
<dbReference type="Proteomes" id="UP001054945">
    <property type="component" value="Unassembled WGS sequence"/>
</dbReference>
<organism evidence="2 3">
    <name type="scientific">Caerostris extrusa</name>
    <name type="common">Bark spider</name>
    <name type="synonym">Caerostris bankana</name>
    <dbReference type="NCBI Taxonomy" id="172846"/>
    <lineage>
        <taxon>Eukaryota</taxon>
        <taxon>Metazoa</taxon>
        <taxon>Ecdysozoa</taxon>
        <taxon>Arthropoda</taxon>
        <taxon>Chelicerata</taxon>
        <taxon>Arachnida</taxon>
        <taxon>Araneae</taxon>
        <taxon>Araneomorphae</taxon>
        <taxon>Entelegynae</taxon>
        <taxon>Araneoidea</taxon>
        <taxon>Araneidae</taxon>
        <taxon>Caerostris</taxon>
    </lineage>
</organism>
<keyword evidence="1" id="KW-1133">Transmembrane helix</keyword>